<protein>
    <submittedName>
        <fullName evidence="2">Uncharacterized protein</fullName>
    </submittedName>
</protein>
<organism evidence="2 3">
    <name type="scientific">Psittacicella hinzii</name>
    <dbReference type="NCBI Taxonomy" id="2028575"/>
    <lineage>
        <taxon>Bacteria</taxon>
        <taxon>Pseudomonadati</taxon>
        <taxon>Pseudomonadota</taxon>
        <taxon>Gammaproteobacteria</taxon>
        <taxon>Pasteurellales</taxon>
        <taxon>Psittacicellaceae</taxon>
        <taxon>Psittacicella</taxon>
    </lineage>
</organism>
<keyword evidence="3" id="KW-1185">Reference proteome</keyword>
<sequence>MTIFLQLASDTSDLIIWFLWLSVAVTGCMLIVALIFFSLVAIISMVEENTNTWDFIIATICILLGFSLILLAIGIGVVELINKFF</sequence>
<dbReference type="EMBL" id="NRJG01000112">
    <property type="protein sequence ID" value="RIY36209.1"/>
    <property type="molecule type" value="Genomic_DNA"/>
</dbReference>
<comment type="caution">
    <text evidence="2">The sequence shown here is derived from an EMBL/GenBank/DDBJ whole genome shotgun (WGS) entry which is preliminary data.</text>
</comment>
<dbReference type="AlphaFoldDB" id="A0A3A1YFY9"/>
<proteinExistence type="predicted"/>
<evidence type="ECO:0000313" key="3">
    <source>
        <dbReference type="Proteomes" id="UP000265916"/>
    </source>
</evidence>
<keyword evidence="1" id="KW-1133">Transmembrane helix</keyword>
<keyword evidence="1" id="KW-0472">Membrane</keyword>
<feature type="transmembrane region" description="Helical" evidence="1">
    <location>
        <begin position="55"/>
        <end position="78"/>
    </location>
</feature>
<dbReference type="Proteomes" id="UP000265916">
    <property type="component" value="Unassembled WGS sequence"/>
</dbReference>
<keyword evidence="1" id="KW-0812">Transmembrane</keyword>
<accession>A0A3A1YFY9</accession>
<gene>
    <name evidence="2" type="ORF">CKF58_06100</name>
</gene>
<evidence type="ECO:0000256" key="1">
    <source>
        <dbReference type="SAM" id="Phobius"/>
    </source>
</evidence>
<evidence type="ECO:0000313" key="2">
    <source>
        <dbReference type="EMBL" id="RIY36209.1"/>
    </source>
</evidence>
<reference evidence="2 3" key="1">
    <citation type="submission" date="2017-08" db="EMBL/GenBank/DDBJ databases">
        <title>Reclassification of Bisgaard taxon 37 and 44.</title>
        <authorList>
            <person name="Christensen H."/>
        </authorList>
    </citation>
    <scope>NUCLEOTIDE SEQUENCE [LARGE SCALE GENOMIC DNA]</scope>
    <source>
        <strain evidence="2 3">111</strain>
    </source>
</reference>
<feature type="transmembrane region" description="Helical" evidence="1">
    <location>
        <begin position="14"/>
        <end position="43"/>
    </location>
</feature>
<name>A0A3A1YFY9_9GAMM</name>